<sequence>NNSVPGDTKSPPGRFPMGTKNPTPPLKPGILDKYNVNKQENDFLFVSRPFMSISSRTTFRKYLPHALRKTRGKESYFRRLDQRFSTCGTRRPRGTRRTIWGTRNQSRSNYASSSSSEATAFYGASVAMRAQFEVLNFRVTSVRYCFLSQNGQVVEMWESASRTEIRTTDLAAMEITVDHQDDNHEV</sequence>
<reference evidence="2 3" key="1">
    <citation type="journal article" date="2019" name="Sci. Rep.">
        <title>Orb-weaving spider Araneus ventricosus genome elucidates the spidroin gene catalogue.</title>
        <authorList>
            <person name="Kono N."/>
            <person name="Nakamura H."/>
            <person name="Ohtoshi R."/>
            <person name="Moran D.A.P."/>
            <person name="Shinohara A."/>
            <person name="Yoshida Y."/>
            <person name="Fujiwara M."/>
            <person name="Mori M."/>
            <person name="Tomita M."/>
            <person name="Arakawa K."/>
        </authorList>
    </citation>
    <scope>NUCLEOTIDE SEQUENCE [LARGE SCALE GENOMIC DNA]</scope>
</reference>
<evidence type="ECO:0000313" key="2">
    <source>
        <dbReference type="EMBL" id="GBN75617.1"/>
    </source>
</evidence>
<dbReference type="Proteomes" id="UP000499080">
    <property type="component" value="Unassembled WGS sequence"/>
</dbReference>
<name>A0A4Y2RIJ2_ARAVE</name>
<dbReference type="EMBL" id="BGPR01017263">
    <property type="protein sequence ID" value="GBN75617.1"/>
    <property type="molecule type" value="Genomic_DNA"/>
</dbReference>
<protein>
    <submittedName>
        <fullName evidence="2">Uncharacterized protein</fullName>
    </submittedName>
</protein>
<organism evidence="2 3">
    <name type="scientific">Araneus ventricosus</name>
    <name type="common">Orbweaver spider</name>
    <name type="synonym">Epeira ventricosa</name>
    <dbReference type="NCBI Taxonomy" id="182803"/>
    <lineage>
        <taxon>Eukaryota</taxon>
        <taxon>Metazoa</taxon>
        <taxon>Ecdysozoa</taxon>
        <taxon>Arthropoda</taxon>
        <taxon>Chelicerata</taxon>
        <taxon>Arachnida</taxon>
        <taxon>Araneae</taxon>
        <taxon>Araneomorphae</taxon>
        <taxon>Entelegynae</taxon>
        <taxon>Araneoidea</taxon>
        <taxon>Araneidae</taxon>
        <taxon>Araneus</taxon>
    </lineage>
</organism>
<feature type="non-terminal residue" evidence="2">
    <location>
        <position position="1"/>
    </location>
</feature>
<evidence type="ECO:0000313" key="3">
    <source>
        <dbReference type="Proteomes" id="UP000499080"/>
    </source>
</evidence>
<keyword evidence="3" id="KW-1185">Reference proteome</keyword>
<proteinExistence type="predicted"/>
<evidence type="ECO:0000256" key="1">
    <source>
        <dbReference type="SAM" id="MobiDB-lite"/>
    </source>
</evidence>
<accession>A0A4Y2RIJ2</accession>
<comment type="caution">
    <text evidence="2">The sequence shown here is derived from an EMBL/GenBank/DDBJ whole genome shotgun (WGS) entry which is preliminary data.</text>
</comment>
<gene>
    <name evidence="2" type="ORF">AVEN_186740_1</name>
</gene>
<dbReference type="AlphaFoldDB" id="A0A4Y2RIJ2"/>
<feature type="region of interest" description="Disordered" evidence="1">
    <location>
        <begin position="1"/>
        <end position="29"/>
    </location>
</feature>